<dbReference type="Proteomes" id="UP000663852">
    <property type="component" value="Unassembled WGS sequence"/>
</dbReference>
<evidence type="ECO:0000256" key="2">
    <source>
        <dbReference type="ARBA" id="ARBA00022692"/>
    </source>
</evidence>
<dbReference type="InterPro" id="IPR007269">
    <property type="entry name" value="ICMT_MeTrfase"/>
</dbReference>
<evidence type="ECO:0000256" key="1">
    <source>
        <dbReference type="ARBA" id="ARBA00004141"/>
    </source>
</evidence>
<sequence>MFILLQSFLLLLTSLLYYKGSTNPNLSSKDDYTPSEGLGSKYAVKLMPQIGQLFVWSSTLYQSLYLFLQAFSPTAITMFFPQASASVHLLSLTSISMVGYLLMIVGGLGRLWCYRTLGRFFTFEITIRNSHKLIKTGPYAYVRHPSYTFAFMLTTGMFLVHRRIANFFPDTYRLKGFMLSPVCAVTFCVVFYLLLLKRVTTEEKALAKAFGKEWNEYTSKTKRFIPTIIIDNSILELHITKAWITIECKTDNNIYR</sequence>
<dbReference type="EC" id="2.1.1.100" evidence="5"/>
<keyword evidence="5" id="KW-0808">Transferase</keyword>
<proteinExistence type="inferred from homology"/>
<feature type="transmembrane region" description="Helical" evidence="5">
    <location>
        <begin position="177"/>
        <end position="195"/>
    </location>
</feature>
<gene>
    <name evidence="7" type="ORF">EDS130_LOCUS24648</name>
</gene>
<comment type="caution">
    <text evidence="7">The sequence shown here is derived from an EMBL/GenBank/DDBJ whole genome shotgun (WGS) entry which is preliminary data.</text>
</comment>
<evidence type="ECO:0000256" key="3">
    <source>
        <dbReference type="ARBA" id="ARBA00022989"/>
    </source>
</evidence>
<accession>A0A814VFA4</accession>
<protein>
    <recommendedName>
        <fullName evidence="5">Protein-S-isoprenylcysteine O-methyltransferase</fullName>
        <ecNumber evidence="5">2.1.1.100</ecNumber>
    </recommendedName>
</protein>
<keyword evidence="5" id="KW-0489">Methyltransferase</keyword>
<evidence type="ECO:0000313" key="8">
    <source>
        <dbReference type="Proteomes" id="UP000663852"/>
    </source>
</evidence>
<comment type="caution">
    <text evidence="5">Lacks conserved residue(s) required for the propagation of feature annotation.</text>
</comment>
<dbReference type="GO" id="GO:0004671">
    <property type="term" value="F:protein C-terminal S-isoprenylcysteine carboxyl O-methyltransferase activity"/>
    <property type="evidence" value="ECO:0007669"/>
    <property type="project" value="UniProtKB-EC"/>
</dbReference>
<keyword evidence="3 5" id="KW-1133">Transmembrane helix</keyword>
<dbReference type="PANTHER" id="PTHR12714">
    <property type="entry name" value="PROTEIN-S ISOPRENYLCYSTEINE O-METHYLTRANSFERASE"/>
    <property type="match status" value="1"/>
</dbReference>
<evidence type="ECO:0000256" key="6">
    <source>
        <dbReference type="SAM" id="SignalP"/>
    </source>
</evidence>
<feature type="chain" id="PRO_5032618489" description="Protein-S-isoprenylcysteine O-methyltransferase" evidence="6">
    <location>
        <begin position="23"/>
        <end position="256"/>
    </location>
</feature>
<dbReference type="AlphaFoldDB" id="A0A814VFA4"/>
<dbReference type="PANTHER" id="PTHR12714:SF9">
    <property type="entry name" value="PROTEIN-S-ISOPRENYLCYSTEINE O-METHYLTRANSFERASE"/>
    <property type="match status" value="1"/>
</dbReference>
<evidence type="ECO:0000313" key="7">
    <source>
        <dbReference type="EMBL" id="CAF1188237.1"/>
    </source>
</evidence>
<dbReference type="Gene3D" id="1.20.120.1630">
    <property type="match status" value="1"/>
</dbReference>
<feature type="signal peptide" evidence="6">
    <location>
        <begin position="1"/>
        <end position="22"/>
    </location>
</feature>
<organism evidence="7 8">
    <name type="scientific">Adineta ricciae</name>
    <name type="common">Rotifer</name>
    <dbReference type="NCBI Taxonomy" id="249248"/>
    <lineage>
        <taxon>Eukaryota</taxon>
        <taxon>Metazoa</taxon>
        <taxon>Spiralia</taxon>
        <taxon>Gnathifera</taxon>
        <taxon>Rotifera</taxon>
        <taxon>Eurotatoria</taxon>
        <taxon>Bdelloidea</taxon>
        <taxon>Adinetida</taxon>
        <taxon>Adinetidae</taxon>
        <taxon>Adineta</taxon>
    </lineage>
</organism>
<evidence type="ECO:0000256" key="4">
    <source>
        <dbReference type="ARBA" id="ARBA00023136"/>
    </source>
</evidence>
<dbReference type="EMBL" id="CAJNOJ010000141">
    <property type="protein sequence ID" value="CAF1188237.1"/>
    <property type="molecule type" value="Genomic_DNA"/>
</dbReference>
<comment type="similarity">
    <text evidence="5">Belongs to the class VI-like SAM-binding methyltransferase superfamily. Isoprenylcysteine carboxyl methyltransferase family.</text>
</comment>
<keyword evidence="5" id="KW-0949">S-adenosyl-L-methionine</keyword>
<dbReference type="OrthoDB" id="422086at2759"/>
<feature type="transmembrane region" description="Helical" evidence="5">
    <location>
        <begin position="147"/>
        <end position="165"/>
    </location>
</feature>
<dbReference type="GO" id="GO:0032259">
    <property type="term" value="P:methylation"/>
    <property type="evidence" value="ECO:0007669"/>
    <property type="project" value="UniProtKB-KW"/>
</dbReference>
<comment type="catalytic activity">
    <reaction evidence="5">
        <text>[protein]-C-terminal S-[(2E,6E)-farnesyl]-L-cysteine + S-adenosyl-L-methionine = [protein]-C-terminal S-[(2E,6E)-farnesyl]-L-cysteine methyl ester + S-adenosyl-L-homocysteine</text>
        <dbReference type="Rhea" id="RHEA:21672"/>
        <dbReference type="Rhea" id="RHEA-COMP:12125"/>
        <dbReference type="Rhea" id="RHEA-COMP:12126"/>
        <dbReference type="ChEBI" id="CHEBI:57856"/>
        <dbReference type="ChEBI" id="CHEBI:59789"/>
        <dbReference type="ChEBI" id="CHEBI:90510"/>
        <dbReference type="ChEBI" id="CHEBI:90511"/>
        <dbReference type="EC" id="2.1.1.100"/>
    </reaction>
</comment>
<name>A0A814VFA4_ADIRI</name>
<dbReference type="Pfam" id="PF04140">
    <property type="entry name" value="ICMT"/>
    <property type="match status" value="1"/>
</dbReference>
<keyword evidence="6" id="KW-0732">Signal</keyword>
<evidence type="ECO:0000256" key="5">
    <source>
        <dbReference type="RuleBase" id="RU362022"/>
    </source>
</evidence>
<keyword evidence="2 5" id="KW-0812">Transmembrane</keyword>
<keyword evidence="5" id="KW-0256">Endoplasmic reticulum</keyword>
<keyword evidence="4 5" id="KW-0472">Membrane</keyword>
<dbReference type="GO" id="GO:0005789">
    <property type="term" value="C:endoplasmic reticulum membrane"/>
    <property type="evidence" value="ECO:0007669"/>
    <property type="project" value="UniProtKB-SubCell"/>
</dbReference>
<comment type="subcellular location">
    <subcellularLocation>
        <location evidence="5">Endoplasmic reticulum membrane</location>
        <topology evidence="5">Multi-pass membrane protein</topology>
    </subcellularLocation>
    <subcellularLocation>
        <location evidence="1">Membrane</location>
        <topology evidence="1">Multi-pass membrane protein</topology>
    </subcellularLocation>
</comment>
<feature type="transmembrane region" description="Helical" evidence="5">
    <location>
        <begin position="89"/>
        <end position="112"/>
    </location>
</feature>
<reference evidence="7" key="1">
    <citation type="submission" date="2021-02" db="EMBL/GenBank/DDBJ databases">
        <authorList>
            <person name="Nowell W R."/>
        </authorList>
    </citation>
    <scope>NUCLEOTIDE SEQUENCE</scope>
</reference>